<dbReference type="AlphaFoldDB" id="A0AA39ISF6"/>
<feature type="region of interest" description="Disordered" evidence="2">
    <location>
        <begin position="107"/>
        <end position="134"/>
    </location>
</feature>
<dbReference type="PANTHER" id="PTHR24637">
    <property type="entry name" value="COLLAGEN"/>
    <property type="match status" value="1"/>
</dbReference>
<dbReference type="EMBL" id="JAUCMV010000001">
    <property type="protein sequence ID" value="KAK0428712.1"/>
    <property type="molecule type" value="Genomic_DNA"/>
</dbReference>
<comment type="caution">
    <text evidence="5">The sequence shown here is derived from an EMBL/GenBank/DDBJ whole genome shotgun (WGS) entry which is preliminary data.</text>
</comment>
<keyword evidence="3" id="KW-1133">Transmembrane helix</keyword>
<feature type="compositionally biased region" description="Polar residues" evidence="2">
    <location>
        <begin position="161"/>
        <end position="172"/>
    </location>
</feature>
<feature type="transmembrane region" description="Helical" evidence="3">
    <location>
        <begin position="12"/>
        <end position="32"/>
    </location>
</feature>
<evidence type="ECO:0000256" key="2">
    <source>
        <dbReference type="SAM" id="MobiDB-lite"/>
    </source>
</evidence>
<dbReference type="PROSITE" id="PS51257">
    <property type="entry name" value="PROKAR_LIPOPROTEIN"/>
    <property type="match status" value="1"/>
</dbReference>
<evidence type="ECO:0000313" key="6">
    <source>
        <dbReference type="Proteomes" id="UP001175271"/>
    </source>
</evidence>
<name>A0AA39ISF6_9BILA</name>
<organism evidence="5 6">
    <name type="scientific">Steinernema hermaphroditum</name>
    <dbReference type="NCBI Taxonomy" id="289476"/>
    <lineage>
        <taxon>Eukaryota</taxon>
        <taxon>Metazoa</taxon>
        <taxon>Ecdysozoa</taxon>
        <taxon>Nematoda</taxon>
        <taxon>Chromadorea</taxon>
        <taxon>Rhabditida</taxon>
        <taxon>Tylenchina</taxon>
        <taxon>Panagrolaimomorpha</taxon>
        <taxon>Strongyloidoidea</taxon>
        <taxon>Steinernematidae</taxon>
        <taxon>Steinernema</taxon>
    </lineage>
</organism>
<dbReference type="InterPro" id="IPR002486">
    <property type="entry name" value="Col_cuticle_N"/>
</dbReference>
<keyword evidence="3" id="KW-0472">Membrane</keyword>
<keyword evidence="1" id="KW-0677">Repeat</keyword>
<evidence type="ECO:0000313" key="5">
    <source>
        <dbReference type="EMBL" id="KAK0428712.1"/>
    </source>
</evidence>
<keyword evidence="3" id="KW-0812">Transmembrane</keyword>
<protein>
    <recommendedName>
        <fullName evidence="4">Nematode cuticle collagen N-terminal domain-containing protein</fullName>
    </recommendedName>
</protein>
<proteinExistence type="predicted"/>
<evidence type="ECO:0000256" key="1">
    <source>
        <dbReference type="ARBA" id="ARBA00022737"/>
    </source>
</evidence>
<dbReference type="GO" id="GO:0042302">
    <property type="term" value="F:structural constituent of cuticle"/>
    <property type="evidence" value="ECO:0007669"/>
    <property type="project" value="InterPro"/>
</dbReference>
<evidence type="ECO:0000259" key="4">
    <source>
        <dbReference type="SMART" id="SM01088"/>
    </source>
</evidence>
<dbReference type="Pfam" id="PF01484">
    <property type="entry name" value="Col_cuticle_N"/>
    <property type="match status" value="1"/>
</dbReference>
<dbReference type="PANTHER" id="PTHR24637:SF236">
    <property type="entry name" value="NEMATODE CUTICLE COLLAGEN N-TERMINAL DOMAIN-CONTAINING PROTEIN"/>
    <property type="match status" value="1"/>
</dbReference>
<accession>A0AA39ISF6</accession>
<reference evidence="5" key="1">
    <citation type="submission" date="2023-06" db="EMBL/GenBank/DDBJ databases">
        <title>Genomic analysis of the entomopathogenic nematode Steinernema hermaphroditum.</title>
        <authorList>
            <person name="Schwarz E.M."/>
            <person name="Heppert J.K."/>
            <person name="Baniya A."/>
            <person name="Schwartz H.T."/>
            <person name="Tan C.-H."/>
            <person name="Antoshechkin I."/>
            <person name="Sternberg P.W."/>
            <person name="Goodrich-Blair H."/>
            <person name="Dillman A.R."/>
        </authorList>
    </citation>
    <scope>NUCLEOTIDE SEQUENCE</scope>
    <source>
        <strain evidence="5">PS9179</strain>
        <tissue evidence="5">Whole animal</tissue>
    </source>
</reference>
<evidence type="ECO:0000256" key="3">
    <source>
        <dbReference type="SAM" id="Phobius"/>
    </source>
</evidence>
<dbReference type="SMART" id="SM01088">
    <property type="entry name" value="Col_cuticle_N"/>
    <property type="match status" value="1"/>
</dbReference>
<feature type="compositionally biased region" description="Pro residues" evidence="2">
    <location>
        <begin position="109"/>
        <end position="119"/>
    </location>
</feature>
<keyword evidence="6" id="KW-1185">Reference proteome</keyword>
<dbReference type="Proteomes" id="UP001175271">
    <property type="component" value="Unassembled WGS sequence"/>
</dbReference>
<sequence length="195" mass="21435">MVHYVKLPGYGAAYTSVVFSAIVISACWVVAIQMFKSINDFYAEILQEVDEFKAISDEAWDGMMQIDHQIRIRRFTDDYGNRGAGGVYEYPQKPSQPTCNCAPQASNCPPGPEGPPGEPGIPGDIGYPGEEGRPGAPGFLVEANFYMQQLSPPRPRPGNQYIPQTSGYDGSVSQAYRRRLLAKLLKAKQRKVVAS</sequence>
<feature type="domain" description="Nematode cuticle collagen N-terminal" evidence="4">
    <location>
        <begin position="11"/>
        <end position="63"/>
    </location>
</feature>
<feature type="region of interest" description="Disordered" evidence="2">
    <location>
        <begin position="149"/>
        <end position="172"/>
    </location>
</feature>
<gene>
    <name evidence="5" type="ORF">QR680_010964</name>
</gene>